<name>A0A166I4B6_9AGAM</name>
<dbReference type="OrthoDB" id="3365698at2759"/>
<evidence type="ECO:0000313" key="1">
    <source>
        <dbReference type="EMBL" id="KZP19530.1"/>
    </source>
</evidence>
<dbReference type="Proteomes" id="UP000076532">
    <property type="component" value="Unassembled WGS sequence"/>
</dbReference>
<protein>
    <submittedName>
        <fullName evidence="1">Uncharacterized protein</fullName>
    </submittedName>
</protein>
<gene>
    <name evidence="1" type="ORF">FIBSPDRAFT_563212</name>
</gene>
<organism evidence="1 2">
    <name type="scientific">Athelia psychrophila</name>
    <dbReference type="NCBI Taxonomy" id="1759441"/>
    <lineage>
        <taxon>Eukaryota</taxon>
        <taxon>Fungi</taxon>
        <taxon>Dikarya</taxon>
        <taxon>Basidiomycota</taxon>
        <taxon>Agaricomycotina</taxon>
        <taxon>Agaricomycetes</taxon>
        <taxon>Agaricomycetidae</taxon>
        <taxon>Atheliales</taxon>
        <taxon>Atheliaceae</taxon>
        <taxon>Athelia</taxon>
    </lineage>
</organism>
<keyword evidence="2" id="KW-1185">Reference proteome</keyword>
<dbReference type="AlphaFoldDB" id="A0A166I4B6"/>
<evidence type="ECO:0000313" key="2">
    <source>
        <dbReference type="Proteomes" id="UP000076532"/>
    </source>
</evidence>
<sequence>MTEWLSRSSSRALSLKLTISMLFVEMEEITSHPVFQLALCHCCRWKDVHIYLYSPTAAQCFAGISGKVPLLQSLKVDIPERFSDVTAPGGDADGFFEAPMLRDYSFDGRIHVFDLPWNFLTKIVLGKFYTDDDNLDFLSQCWDVVD</sequence>
<proteinExistence type="predicted"/>
<accession>A0A166I4B6</accession>
<reference evidence="1 2" key="1">
    <citation type="journal article" date="2016" name="Mol. Biol. Evol.">
        <title>Comparative Genomics of Early-Diverging Mushroom-Forming Fungi Provides Insights into the Origins of Lignocellulose Decay Capabilities.</title>
        <authorList>
            <person name="Nagy L.G."/>
            <person name="Riley R."/>
            <person name="Tritt A."/>
            <person name="Adam C."/>
            <person name="Daum C."/>
            <person name="Floudas D."/>
            <person name="Sun H."/>
            <person name="Yadav J.S."/>
            <person name="Pangilinan J."/>
            <person name="Larsson K.H."/>
            <person name="Matsuura K."/>
            <person name="Barry K."/>
            <person name="Labutti K."/>
            <person name="Kuo R."/>
            <person name="Ohm R.A."/>
            <person name="Bhattacharya S.S."/>
            <person name="Shirouzu T."/>
            <person name="Yoshinaga Y."/>
            <person name="Martin F.M."/>
            <person name="Grigoriev I.V."/>
            <person name="Hibbett D.S."/>
        </authorList>
    </citation>
    <scope>NUCLEOTIDE SEQUENCE [LARGE SCALE GENOMIC DNA]</scope>
    <source>
        <strain evidence="1 2">CBS 109695</strain>
    </source>
</reference>
<dbReference type="EMBL" id="KV417563">
    <property type="protein sequence ID" value="KZP19530.1"/>
    <property type="molecule type" value="Genomic_DNA"/>
</dbReference>